<name>A0ABV3X7Y6_9FIRM</name>
<keyword evidence="7" id="KW-0346">Stress response</keyword>
<evidence type="ECO:0000313" key="9">
    <source>
        <dbReference type="Proteomes" id="UP001559623"/>
    </source>
</evidence>
<dbReference type="Pfam" id="PF07927">
    <property type="entry name" value="HicA_toxin"/>
    <property type="match status" value="1"/>
</dbReference>
<keyword evidence="4" id="KW-0255">Endonuclease</keyword>
<dbReference type="RefSeq" id="WP_368848025.1">
    <property type="nucleotide sequence ID" value="NZ_CP194411.1"/>
</dbReference>
<protein>
    <submittedName>
        <fullName evidence="8">Type II toxin-antitoxin system HicA family toxin</fullName>
    </submittedName>
</protein>
<evidence type="ECO:0000256" key="1">
    <source>
        <dbReference type="ARBA" id="ARBA00006620"/>
    </source>
</evidence>
<dbReference type="Gene3D" id="3.30.920.30">
    <property type="entry name" value="Hypothetical protein"/>
    <property type="match status" value="1"/>
</dbReference>
<evidence type="ECO:0000256" key="3">
    <source>
        <dbReference type="ARBA" id="ARBA00022722"/>
    </source>
</evidence>
<dbReference type="Proteomes" id="UP001559623">
    <property type="component" value="Unassembled WGS sequence"/>
</dbReference>
<dbReference type="EMBL" id="JARVLH010000010">
    <property type="protein sequence ID" value="MEX5286308.1"/>
    <property type="molecule type" value="Genomic_DNA"/>
</dbReference>
<evidence type="ECO:0000256" key="6">
    <source>
        <dbReference type="ARBA" id="ARBA00022884"/>
    </source>
</evidence>
<keyword evidence="2" id="KW-1277">Toxin-antitoxin system</keyword>
<evidence type="ECO:0000256" key="2">
    <source>
        <dbReference type="ARBA" id="ARBA00022649"/>
    </source>
</evidence>
<sequence length="61" mass="6963">MKISELVKILKKHGCYRKRSGGRHDIWYSPHTNKLFQIPRHGSQDTGTGLVNSIFKQAGIK</sequence>
<accession>A0ABV3X7Y6</accession>
<comment type="similarity">
    <text evidence="1">Belongs to the HicA mRNA interferase family.</text>
</comment>
<reference evidence="8 9" key="1">
    <citation type="submission" date="2023-04" db="EMBL/GenBank/DDBJ databases">
        <title>Genome Sequence of Selenomonas sputigena ATCC 33150.</title>
        <authorList>
            <person name="Miller D.P."/>
            <person name="Anvari S."/>
            <person name="Polson S.W."/>
            <person name="Macdonald M."/>
            <person name="Mcdowell J.V."/>
        </authorList>
    </citation>
    <scope>NUCLEOTIDE SEQUENCE [LARGE SCALE GENOMIC DNA]</scope>
    <source>
        <strain evidence="8 9">ATCC 33150</strain>
    </source>
</reference>
<comment type="caution">
    <text evidence="8">The sequence shown here is derived from an EMBL/GenBank/DDBJ whole genome shotgun (WGS) entry which is preliminary data.</text>
</comment>
<evidence type="ECO:0000313" key="8">
    <source>
        <dbReference type="EMBL" id="MEX5286308.1"/>
    </source>
</evidence>
<organism evidence="8 9">
    <name type="scientific">Selenomonas sputigena</name>
    <dbReference type="NCBI Taxonomy" id="69823"/>
    <lineage>
        <taxon>Bacteria</taxon>
        <taxon>Bacillati</taxon>
        <taxon>Bacillota</taxon>
        <taxon>Negativicutes</taxon>
        <taxon>Selenomonadales</taxon>
        <taxon>Selenomonadaceae</taxon>
        <taxon>Selenomonas</taxon>
    </lineage>
</organism>
<keyword evidence="5" id="KW-0378">Hydrolase</keyword>
<dbReference type="InterPro" id="IPR038570">
    <property type="entry name" value="HicA_sf"/>
</dbReference>
<evidence type="ECO:0000256" key="4">
    <source>
        <dbReference type="ARBA" id="ARBA00022759"/>
    </source>
</evidence>
<keyword evidence="9" id="KW-1185">Reference proteome</keyword>
<keyword evidence="3" id="KW-0540">Nuclease</keyword>
<evidence type="ECO:0000256" key="7">
    <source>
        <dbReference type="ARBA" id="ARBA00023016"/>
    </source>
</evidence>
<evidence type="ECO:0000256" key="5">
    <source>
        <dbReference type="ARBA" id="ARBA00022801"/>
    </source>
</evidence>
<keyword evidence="6" id="KW-0694">RNA-binding</keyword>
<proteinExistence type="inferred from homology"/>
<gene>
    <name evidence="8" type="ORF">QCO44_11870</name>
</gene>
<dbReference type="InterPro" id="IPR012933">
    <property type="entry name" value="HicA_mRNA_interferase"/>
</dbReference>
<dbReference type="SUPFAM" id="SSF54786">
    <property type="entry name" value="YcfA/nrd intein domain"/>
    <property type="match status" value="1"/>
</dbReference>